<reference evidence="2 3" key="1">
    <citation type="submission" date="2020-11" db="EMBL/GenBank/DDBJ databases">
        <title>Carbohydrate-dependent, anaerobic sulfur respiration: A novel catabolism in halophilic archaea.</title>
        <authorList>
            <person name="Sorokin D.Y."/>
            <person name="Messina E."/>
            <person name="Smedile F."/>
            <person name="La Cono V."/>
            <person name="Hallsworth J.E."/>
            <person name="Yakimov M.M."/>
        </authorList>
    </citation>
    <scope>NUCLEOTIDE SEQUENCE [LARGE SCALE GENOMIC DNA]</scope>
    <source>
        <strain evidence="2 3">HSR12-2</strain>
    </source>
</reference>
<dbReference type="GeneID" id="68851951"/>
<feature type="region of interest" description="Disordered" evidence="1">
    <location>
        <begin position="1"/>
        <end position="22"/>
    </location>
</feature>
<dbReference type="Proteomes" id="UP000662973">
    <property type="component" value="Chromosome"/>
</dbReference>
<gene>
    <name evidence="2" type="ORF">HSR122_1310</name>
</gene>
<feature type="compositionally biased region" description="Basic and acidic residues" evidence="1">
    <location>
        <begin position="244"/>
        <end position="257"/>
    </location>
</feature>
<feature type="compositionally biased region" description="Polar residues" evidence="1">
    <location>
        <begin position="138"/>
        <end position="147"/>
    </location>
</feature>
<accession>A0A897N7L8</accession>
<dbReference type="EMBL" id="CP064788">
    <property type="protein sequence ID" value="QSG08707.1"/>
    <property type="molecule type" value="Genomic_DNA"/>
</dbReference>
<dbReference type="KEGG" id="hds:HSR122_1310"/>
<dbReference type="Gene3D" id="3.40.5.50">
    <property type="match status" value="1"/>
</dbReference>
<sequence>MDLDELQTVKSRERQTDSLQQLRDSFYTEASEYIQQLREARDRAAERADDPWNDPEVGRLSDEIETAEQTVESIHKRRVAKIVKNASLAAHGSPVDDGGLTAEEQEMFEQLVADIEANREHVLDKIAGEVPVDADPSAGQSDATTEQPGAEPSPVENPGQPSPAQSGGQPSSVESGSRPPHDEDAGRGAGDDASAGEQALAAADVMNDGGSARASEPGPPSGSDGSAPEPAGGSETPSGGDPRPTGDTDAQRVDRRTVRITADIGAILGVDQREYDLSTDDIVTLPEANAEPLLERDAAQPLD</sequence>
<evidence type="ECO:0000313" key="3">
    <source>
        <dbReference type="Proteomes" id="UP000662973"/>
    </source>
</evidence>
<feature type="compositionally biased region" description="Low complexity" evidence="1">
    <location>
        <begin position="158"/>
        <end position="172"/>
    </location>
</feature>
<organism evidence="2 3">
    <name type="scientific">Halapricum desulfuricans</name>
    <dbReference type="NCBI Taxonomy" id="2841257"/>
    <lineage>
        <taxon>Archaea</taxon>
        <taxon>Methanobacteriati</taxon>
        <taxon>Methanobacteriota</taxon>
        <taxon>Stenosarchaea group</taxon>
        <taxon>Halobacteria</taxon>
        <taxon>Halobacteriales</taxon>
        <taxon>Haloarculaceae</taxon>
        <taxon>Halapricum</taxon>
    </lineage>
</organism>
<dbReference type="RefSeq" id="WP_229111937.1">
    <property type="nucleotide sequence ID" value="NZ_CP064788.1"/>
</dbReference>
<evidence type="ECO:0000313" key="2">
    <source>
        <dbReference type="EMBL" id="QSG08707.1"/>
    </source>
</evidence>
<dbReference type="Gene3D" id="1.20.58.1030">
    <property type="match status" value="1"/>
</dbReference>
<protein>
    <submittedName>
        <fullName evidence="2">DNA replication initiation complex subunit, GINS15 family</fullName>
    </submittedName>
</protein>
<feature type="compositionally biased region" description="Basic and acidic residues" evidence="1">
    <location>
        <begin position="179"/>
        <end position="190"/>
    </location>
</feature>
<name>A0A897N7L8_9EURY</name>
<proteinExistence type="predicted"/>
<feature type="region of interest" description="Disordered" evidence="1">
    <location>
        <begin position="38"/>
        <end position="61"/>
    </location>
</feature>
<dbReference type="AlphaFoldDB" id="A0A897N7L8"/>
<feature type="compositionally biased region" description="Low complexity" evidence="1">
    <location>
        <begin position="221"/>
        <end position="234"/>
    </location>
</feature>
<evidence type="ECO:0000256" key="1">
    <source>
        <dbReference type="SAM" id="MobiDB-lite"/>
    </source>
</evidence>
<dbReference type="CDD" id="cd11714">
    <property type="entry name" value="GINS_A_archaea"/>
    <property type="match status" value="1"/>
</dbReference>
<keyword evidence="3" id="KW-1185">Reference proteome</keyword>
<feature type="region of interest" description="Disordered" evidence="1">
    <location>
        <begin position="124"/>
        <end position="257"/>
    </location>
</feature>